<dbReference type="AlphaFoldDB" id="A0A191UHN7"/>
<dbReference type="Proteomes" id="UP000078463">
    <property type="component" value="Chromosome"/>
</dbReference>
<dbReference type="EMBL" id="CP015922">
    <property type="protein sequence ID" value="ANJ00406.1"/>
    <property type="molecule type" value="Genomic_DNA"/>
</dbReference>
<dbReference type="RefSeq" id="WP_068949404.1">
    <property type="nucleotide sequence ID" value="NZ_CP015922.1"/>
</dbReference>
<reference evidence="2" key="1">
    <citation type="submission" date="2016-05" db="EMBL/GenBank/DDBJ databases">
        <title>Polynucleobacter sp. QLW-P1FAT50C-4 genome.</title>
        <authorList>
            <person name="Hahn M.W."/>
        </authorList>
    </citation>
    <scope>NUCLEOTIDE SEQUENCE [LARGE SCALE GENOMIC DNA]</scope>
    <source>
        <strain evidence="2">QLW-P1FAT50C-4</strain>
    </source>
</reference>
<gene>
    <name evidence="1" type="ORF">A8O14_10165</name>
</gene>
<keyword evidence="2" id="KW-1185">Reference proteome</keyword>
<organism evidence="1 2">
    <name type="scientific">Polynucleobacter wuianus</name>
    <dbReference type="NCBI Taxonomy" id="1743168"/>
    <lineage>
        <taxon>Bacteria</taxon>
        <taxon>Pseudomonadati</taxon>
        <taxon>Pseudomonadota</taxon>
        <taxon>Betaproteobacteria</taxon>
        <taxon>Burkholderiales</taxon>
        <taxon>Burkholderiaceae</taxon>
        <taxon>Polynucleobacter</taxon>
    </lineage>
</organism>
<proteinExistence type="predicted"/>
<evidence type="ECO:0000313" key="1">
    <source>
        <dbReference type="EMBL" id="ANJ00406.1"/>
    </source>
</evidence>
<dbReference type="STRING" id="1743168.A8O14_10165"/>
<protein>
    <submittedName>
        <fullName evidence="1">Uncharacterized protein</fullName>
    </submittedName>
</protein>
<dbReference type="KEGG" id="pwu:A8O14_10165"/>
<name>A0A191UHN7_9BURK</name>
<sequence length="267" mass="29718">MSLEANYEQTGISVKSDLRYDLVCDYLKASPSYEAVIRKLAKQKSPYPLPKDFKAVAQVVSDFGPIYKMREADWWGKIGMRLYGISAPLPKVNVVGVLDSTKKQLTNKWVGVNSVVAELPLNLTLPQALKQLRKQLEGYGFSATLPKQVAPLYQLSNSKLRIDTLQNGLTALRLYKKDVPLWKIGNHLRLIPAQSFIESEANDILEADLADRKELLSIAASRLIRCAALVAENAARGRFPSNKGFSEAITTPYKRKAGRPTGTKKIK</sequence>
<accession>A0A191UHN7</accession>
<evidence type="ECO:0000313" key="2">
    <source>
        <dbReference type="Proteomes" id="UP000078463"/>
    </source>
</evidence>